<protein>
    <submittedName>
        <fullName evidence="1">Uncharacterized protein</fullName>
    </submittedName>
</protein>
<reference evidence="1 2" key="1">
    <citation type="submission" date="2024-01" db="EMBL/GenBank/DDBJ databases">
        <title>The genomes of 5 underutilized Papilionoideae crops provide insights into root nodulation and disease resistanc.</title>
        <authorList>
            <person name="Jiang F."/>
        </authorList>
    </citation>
    <scope>NUCLEOTIDE SEQUENCE [LARGE SCALE GENOMIC DNA]</scope>
    <source>
        <strain evidence="1">LVBAO_FW01</strain>
        <tissue evidence="1">Leaves</tissue>
    </source>
</reference>
<dbReference type="Proteomes" id="UP001367508">
    <property type="component" value="Unassembled WGS sequence"/>
</dbReference>
<gene>
    <name evidence="1" type="ORF">VNO77_03407</name>
</gene>
<evidence type="ECO:0000313" key="1">
    <source>
        <dbReference type="EMBL" id="KAK7361353.1"/>
    </source>
</evidence>
<proteinExistence type="predicted"/>
<organism evidence="1 2">
    <name type="scientific">Canavalia gladiata</name>
    <name type="common">Sword bean</name>
    <name type="synonym">Dolichos gladiatus</name>
    <dbReference type="NCBI Taxonomy" id="3824"/>
    <lineage>
        <taxon>Eukaryota</taxon>
        <taxon>Viridiplantae</taxon>
        <taxon>Streptophyta</taxon>
        <taxon>Embryophyta</taxon>
        <taxon>Tracheophyta</taxon>
        <taxon>Spermatophyta</taxon>
        <taxon>Magnoliopsida</taxon>
        <taxon>eudicotyledons</taxon>
        <taxon>Gunneridae</taxon>
        <taxon>Pentapetalae</taxon>
        <taxon>rosids</taxon>
        <taxon>fabids</taxon>
        <taxon>Fabales</taxon>
        <taxon>Fabaceae</taxon>
        <taxon>Papilionoideae</taxon>
        <taxon>50 kb inversion clade</taxon>
        <taxon>NPAAA clade</taxon>
        <taxon>indigoferoid/millettioid clade</taxon>
        <taxon>Phaseoleae</taxon>
        <taxon>Canavalia</taxon>
    </lineage>
</organism>
<accession>A0AAN9RC78</accession>
<name>A0AAN9RC78_CANGL</name>
<dbReference type="AlphaFoldDB" id="A0AAN9RC78"/>
<evidence type="ECO:0000313" key="2">
    <source>
        <dbReference type="Proteomes" id="UP001367508"/>
    </source>
</evidence>
<comment type="caution">
    <text evidence="1">The sequence shown here is derived from an EMBL/GenBank/DDBJ whole genome shotgun (WGS) entry which is preliminary data.</text>
</comment>
<dbReference type="EMBL" id="JAYMYQ010000001">
    <property type="protein sequence ID" value="KAK7361353.1"/>
    <property type="molecule type" value="Genomic_DNA"/>
</dbReference>
<sequence length="252" mass="27988">MAKNFEKVPIPLGRNEQTSSALEYTPSPLPSNFLHKYSLYGAAWDAVVPWSLGTSSSGVRASSCGYIFVSSRAMLIWLKNYTIKFKLGFKRPRKFKLGLKRPLVSTGFRCLLRERGQGLWLDFEHARFLAPTIQFLTKASLAADLAADCTPKASSSLPVALSVQQGRCGRSYGAGWMAPLNSAIATVETRSDLCWPSAGRHDERIAGIPRAMADRIRCRRGPLGRFKEEEPLYAILIKFSNFQKFQLGPPTP</sequence>
<keyword evidence="2" id="KW-1185">Reference proteome</keyword>